<dbReference type="HOGENOM" id="CLU_184377_0_0_6"/>
<reference evidence="2" key="1">
    <citation type="submission" date="2013-07" db="EMBL/GenBank/DDBJ databases">
        <title>The genome sequence of Escherichia coli UMEA 3162-1.</title>
        <authorList>
            <consortium name="The Broad Institute Genome Sequencing Platform"/>
            <consortium name="The Broad Institute Genome Sequencing Center for Infectious Disease"/>
            <person name="Feldgarden M."/>
            <person name="Frimodt-Moller N."/>
            <person name="Leihof R.F."/>
            <person name="Rasmussen L."/>
            <person name="Young S.K."/>
            <person name="Zeng Q."/>
            <person name="Gargeya S."/>
            <person name="Abouelleil A."/>
            <person name="Alvarado L."/>
            <person name="Berlin A.M."/>
            <person name="Chapman S.B."/>
            <person name="Gainer-Dewar J."/>
            <person name="Goldberg J."/>
            <person name="Gnerre S."/>
            <person name="Griggs A."/>
            <person name="Gujja S."/>
            <person name="Hansen M."/>
            <person name="Howarth C."/>
            <person name="Imamovic A."/>
            <person name="Larimer J."/>
            <person name="McCowan C."/>
            <person name="Murphy C."/>
            <person name="Pearson M."/>
            <person name="Poon T."/>
            <person name="Priest M."/>
            <person name="Roberts A."/>
            <person name="Saif S."/>
            <person name="Shea T."/>
            <person name="Sykes S."/>
            <person name="Wortman J."/>
            <person name="Nusbaum C."/>
            <person name="Birren B."/>
        </authorList>
    </citation>
    <scope>NUCLEOTIDE SEQUENCE [LARGE SCALE GENOMIC DNA]</scope>
    <source>
        <strain evidence="2">UMEA 3162-1</strain>
    </source>
</reference>
<comment type="caution">
    <text evidence="1">The sequence shown here is derived from an EMBL/GenBank/DDBJ whole genome shotgun (WGS) entry which is preliminary data.</text>
</comment>
<evidence type="ECO:0000313" key="1">
    <source>
        <dbReference type="EMBL" id="EQX17060.1"/>
    </source>
</evidence>
<gene>
    <name evidence="1" type="ORF">G925_05065</name>
</gene>
<dbReference type="PATRIC" id="fig|1281200.3.peg.5238"/>
<evidence type="ECO:0000313" key="2">
    <source>
        <dbReference type="Proteomes" id="UP000016035"/>
    </source>
</evidence>
<dbReference type="EMBL" id="AWBU01000049">
    <property type="protein sequence ID" value="EQX17060.1"/>
    <property type="molecule type" value="Genomic_DNA"/>
</dbReference>
<name>A0A0E2KW44_ECOU3</name>
<dbReference type="AlphaFoldDB" id="A0A0E2KW44"/>
<accession>A0A0E2KW44</accession>
<sequence>MKDEIQSMCLTPDIVKQFNTLLNTHCQSSEEALGMLSALCFELMMKCGVQSINSLMLNGMGISMQLQGIDIAERPGKNIH</sequence>
<organism evidence="1 2">
    <name type="scientific">Escherichia coli (strain UMEA 3162-1)</name>
    <dbReference type="NCBI Taxonomy" id="1281200"/>
    <lineage>
        <taxon>Bacteria</taxon>
        <taxon>Pseudomonadati</taxon>
        <taxon>Pseudomonadota</taxon>
        <taxon>Gammaproteobacteria</taxon>
        <taxon>Enterobacterales</taxon>
        <taxon>Enterobacteriaceae</taxon>
        <taxon>Escherichia</taxon>
    </lineage>
</organism>
<protein>
    <submittedName>
        <fullName evidence="1">Uncharacterized protein</fullName>
    </submittedName>
</protein>
<dbReference type="Proteomes" id="UP000016035">
    <property type="component" value="Unassembled WGS sequence"/>
</dbReference>
<proteinExistence type="predicted"/>
<dbReference type="RefSeq" id="WP_021561198.1">
    <property type="nucleotide sequence ID" value="NZ_KE701773.1"/>
</dbReference>